<comment type="subcellular location">
    <subcellularLocation>
        <location evidence="1">Cell outer membrane</location>
        <topology evidence="1">Multi-pass membrane protein</topology>
    </subcellularLocation>
</comment>
<dbReference type="Proteomes" id="UP000320404">
    <property type="component" value="Unassembled WGS sequence"/>
</dbReference>
<evidence type="ECO:0000256" key="7">
    <source>
        <dbReference type="ARBA" id="ARBA00023077"/>
    </source>
</evidence>
<evidence type="ECO:0000256" key="2">
    <source>
        <dbReference type="ARBA" id="ARBA00008143"/>
    </source>
</evidence>
<keyword evidence="10" id="KW-0998">Cell outer membrane</keyword>
<evidence type="ECO:0000256" key="10">
    <source>
        <dbReference type="ARBA" id="ARBA00023237"/>
    </source>
</evidence>
<dbReference type="InterPro" id="IPR037066">
    <property type="entry name" value="Plug_dom_sf"/>
</dbReference>
<feature type="chain" id="PRO_5022052012" evidence="13">
    <location>
        <begin position="23"/>
        <end position="735"/>
    </location>
</feature>
<feature type="domain" description="TonB-dependent receptor plug" evidence="15">
    <location>
        <begin position="62"/>
        <end position="147"/>
    </location>
</feature>
<dbReference type="PANTHER" id="PTHR30069">
    <property type="entry name" value="TONB-DEPENDENT OUTER MEMBRANE RECEPTOR"/>
    <property type="match status" value="1"/>
</dbReference>
<keyword evidence="6 13" id="KW-0732">Signal</keyword>
<keyword evidence="7 11" id="KW-0798">TonB box</keyword>
<feature type="domain" description="TonB-dependent receptor-like beta-barrel" evidence="14">
    <location>
        <begin position="280"/>
        <end position="577"/>
    </location>
</feature>
<name>A0A520S2T2_9GAMM</name>
<keyword evidence="3" id="KW-0813">Transport</keyword>
<dbReference type="Gene3D" id="2.170.130.10">
    <property type="entry name" value="TonB-dependent receptor, plug domain"/>
    <property type="match status" value="1"/>
</dbReference>
<evidence type="ECO:0000313" key="17">
    <source>
        <dbReference type="Proteomes" id="UP000320404"/>
    </source>
</evidence>
<comment type="similarity">
    <text evidence="2">Belongs to the TonB-dependent receptor family. Hemoglobin/haptoglobin binding protein subfamily.</text>
</comment>
<dbReference type="Gene3D" id="2.40.170.20">
    <property type="entry name" value="TonB-dependent receptor, beta-barrel domain"/>
    <property type="match status" value="1"/>
</dbReference>
<keyword evidence="9 16" id="KW-0675">Receptor</keyword>
<evidence type="ECO:0000256" key="13">
    <source>
        <dbReference type="SAM" id="SignalP"/>
    </source>
</evidence>
<evidence type="ECO:0000256" key="1">
    <source>
        <dbReference type="ARBA" id="ARBA00004571"/>
    </source>
</evidence>
<dbReference type="GO" id="GO:0044718">
    <property type="term" value="P:siderophore transmembrane transport"/>
    <property type="evidence" value="ECO:0007669"/>
    <property type="project" value="TreeGrafter"/>
</dbReference>
<dbReference type="SUPFAM" id="SSF56935">
    <property type="entry name" value="Porins"/>
    <property type="match status" value="1"/>
</dbReference>
<evidence type="ECO:0000256" key="8">
    <source>
        <dbReference type="ARBA" id="ARBA00023136"/>
    </source>
</evidence>
<dbReference type="InterPro" id="IPR000531">
    <property type="entry name" value="Beta-barrel_TonB"/>
</dbReference>
<sequence>MKSKINLILPIFSVLACVPAWGQQASESAPAQTDSAAEATQETIPGAPVDGGPAVDPGAADSTVVYEAEFFDQYNPITASDMLERIPGVNVFGGRGGGGRGLGTGGNLLINGQRIAGKDNSARDQLDRITAAEVERIEIIRDTSGELNVRGAGEVINIILVEVPSRSSTQVQLVNRLNHDDTYEVGGNVGWSTQIGNFQALVNLEARPNYENRDNREVRVTPEGELLGTLFEENIRDQDEHTVSTNMSYGIGSHRMQLNALLSESNFPRNIRRDFIDFENSVAIDSIQQEDIDNEESNWELGGDYEYGFANGSRLAVLFVANDEIRNSVRGRFEADPSSDPLSKNLFIDSQRETKEFIVQTNYNFSLTGNQSLRVGAERAITELDSKLFIASPFGSEPPSAQFGGLSLIPSISNPGTHVEETRYEGFAFHNWTINDKSSLESSVVYETSEISQTGEVSKTRDFQFWRPSFDYRYNFADNFRFRGTVRRNVSQLSFSSFAATANNEDRDIDGLAGNPELEPETSWTYEGELEYRLPNDAGVLATSLFYSDVDNRIGRINATIDPDRPLSATGNVGPAKQLGWFTRASARLNQFNLPNAIISARMGLFDSEILDPFINQKVRTGGRGFANIDFRQDITSLNLSYGVEYSHSIWGGYYDIDIVTRTRNDRERSLDLFVQKIWFDDWVFRLESDNTLDASRCRYRERYEGTTIEGNIALIQDSCSSRYRRLILSIQTTF</sequence>
<dbReference type="PROSITE" id="PS51257">
    <property type="entry name" value="PROKAR_LIPOPROTEIN"/>
    <property type="match status" value="1"/>
</dbReference>
<evidence type="ECO:0000259" key="14">
    <source>
        <dbReference type="Pfam" id="PF00593"/>
    </source>
</evidence>
<evidence type="ECO:0000256" key="9">
    <source>
        <dbReference type="ARBA" id="ARBA00023170"/>
    </source>
</evidence>
<dbReference type="InterPro" id="IPR039426">
    <property type="entry name" value="TonB-dep_rcpt-like"/>
</dbReference>
<feature type="compositionally biased region" description="Polar residues" evidence="12">
    <location>
        <begin position="28"/>
        <end position="43"/>
    </location>
</feature>
<dbReference type="AlphaFoldDB" id="A0A520S2T2"/>
<accession>A0A520S2T2</accession>
<feature type="region of interest" description="Disordered" evidence="12">
    <location>
        <begin position="28"/>
        <end position="58"/>
    </location>
</feature>
<evidence type="ECO:0000256" key="4">
    <source>
        <dbReference type="ARBA" id="ARBA00022452"/>
    </source>
</evidence>
<keyword evidence="4" id="KW-1134">Transmembrane beta strand</keyword>
<dbReference type="GO" id="GO:0015344">
    <property type="term" value="F:siderophore uptake transmembrane transporter activity"/>
    <property type="evidence" value="ECO:0007669"/>
    <property type="project" value="TreeGrafter"/>
</dbReference>
<keyword evidence="5" id="KW-0812">Transmembrane</keyword>
<gene>
    <name evidence="16" type="ORF">EVA69_02605</name>
</gene>
<comment type="caution">
    <text evidence="16">The sequence shown here is derived from an EMBL/GenBank/DDBJ whole genome shotgun (WGS) entry which is preliminary data.</text>
</comment>
<organism evidence="16 17">
    <name type="scientific">OM182 bacterium</name>
    <dbReference type="NCBI Taxonomy" id="2510334"/>
    <lineage>
        <taxon>Bacteria</taxon>
        <taxon>Pseudomonadati</taxon>
        <taxon>Pseudomonadota</taxon>
        <taxon>Gammaproteobacteria</taxon>
        <taxon>OMG group</taxon>
        <taxon>OM182 clade</taxon>
    </lineage>
</organism>
<dbReference type="GO" id="GO:0009279">
    <property type="term" value="C:cell outer membrane"/>
    <property type="evidence" value="ECO:0007669"/>
    <property type="project" value="UniProtKB-SubCell"/>
</dbReference>
<evidence type="ECO:0000256" key="3">
    <source>
        <dbReference type="ARBA" id="ARBA00022448"/>
    </source>
</evidence>
<reference evidence="16 17" key="1">
    <citation type="submission" date="2019-02" db="EMBL/GenBank/DDBJ databases">
        <title>Prokaryotic population dynamics and viral predation in marine succession experiment using metagenomics: the confinement effect.</title>
        <authorList>
            <person name="Haro-Moreno J.M."/>
            <person name="Rodriguez-Valera F."/>
            <person name="Lopez-Perez M."/>
        </authorList>
    </citation>
    <scope>NUCLEOTIDE SEQUENCE [LARGE SCALE GENOMIC DNA]</scope>
    <source>
        <strain evidence="16">MED-G158</strain>
    </source>
</reference>
<protein>
    <submittedName>
        <fullName evidence="16">TonB-dependent receptor</fullName>
    </submittedName>
</protein>
<dbReference type="EMBL" id="SHAH01000025">
    <property type="protein sequence ID" value="RZO76783.1"/>
    <property type="molecule type" value="Genomic_DNA"/>
</dbReference>
<evidence type="ECO:0000313" key="16">
    <source>
        <dbReference type="EMBL" id="RZO76783.1"/>
    </source>
</evidence>
<evidence type="ECO:0000256" key="6">
    <source>
        <dbReference type="ARBA" id="ARBA00022729"/>
    </source>
</evidence>
<dbReference type="InterPro" id="IPR036942">
    <property type="entry name" value="Beta-barrel_TonB_sf"/>
</dbReference>
<dbReference type="InterPro" id="IPR012910">
    <property type="entry name" value="Plug_dom"/>
</dbReference>
<evidence type="ECO:0000259" key="15">
    <source>
        <dbReference type="Pfam" id="PF07715"/>
    </source>
</evidence>
<evidence type="ECO:0000256" key="5">
    <source>
        <dbReference type="ARBA" id="ARBA00022692"/>
    </source>
</evidence>
<keyword evidence="8 11" id="KW-0472">Membrane</keyword>
<dbReference type="PANTHER" id="PTHR30069:SF29">
    <property type="entry name" value="HEMOGLOBIN AND HEMOGLOBIN-HAPTOGLOBIN-BINDING PROTEIN 1-RELATED"/>
    <property type="match status" value="1"/>
</dbReference>
<proteinExistence type="inferred from homology"/>
<evidence type="ECO:0000256" key="11">
    <source>
        <dbReference type="RuleBase" id="RU003357"/>
    </source>
</evidence>
<dbReference type="Pfam" id="PF00593">
    <property type="entry name" value="TonB_dep_Rec_b-barrel"/>
    <property type="match status" value="1"/>
</dbReference>
<evidence type="ECO:0000256" key="12">
    <source>
        <dbReference type="SAM" id="MobiDB-lite"/>
    </source>
</evidence>
<feature type="signal peptide" evidence="13">
    <location>
        <begin position="1"/>
        <end position="22"/>
    </location>
</feature>
<dbReference type="Pfam" id="PF07715">
    <property type="entry name" value="Plug"/>
    <property type="match status" value="1"/>
</dbReference>